<organism evidence="13 14">
    <name type="scientific">Kingella kingae ATCC 23330</name>
    <dbReference type="NCBI Taxonomy" id="887327"/>
    <lineage>
        <taxon>Bacteria</taxon>
        <taxon>Pseudomonadati</taxon>
        <taxon>Pseudomonadota</taxon>
        <taxon>Betaproteobacteria</taxon>
        <taxon>Neisseriales</taxon>
        <taxon>Neisseriaceae</taxon>
        <taxon>Kingella</taxon>
    </lineage>
</organism>
<dbReference type="EC" id="3.5.1.2" evidence="10"/>
<feature type="domain" description="Glutamine amidotransferase" evidence="12">
    <location>
        <begin position="31"/>
        <end position="236"/>
    </location>
</feature>
<feature type="active site" evidence="10 11">
    <location>
        <position position="220"/>
    </location>
</feature>
<dbReference type="CDD" id="cd01748">
    <property type="entry name" value="GATase1_IGP_Synthase"/>
    <property type="match status" value="1"/>
</dbReference>
<dbReference type="PIRSF" id="PIRSF000495">
    <property type="entry name" value="Amidotransf_hisH"/>
    <property type="match status" value="1"/>
</dbReference>
<evidence type="ECO:0000313" key="14">
    <source>
        <dbReference type="Proteomes" id="UP000004207"/>
    </source>
</evidence>
<name>F5S5V9_KINKI</name>
<sequence>MCWVATQQNVINQTKQPAPQSNGTEIMNIAIIDYGMGNLHSVYKSVQAAADAAQSSAKITLTSTPENVLAADKVIFPGQGAMPDCMNALNQSGLREAVQESLKNKPFFGICVGAQLLFEHSEEGDTAGLGWFKGGVKRFAANQTDTQGNRLKVPHMGWNTVRQTQAHPLFTGVSNPAHFYFVHSYYFAPQDSDIVLGTSEYPHDFACIVGKDNVFATQFHTEKSHEAGLRLLQNFLQWQG</sequence>
<dbReference type="GO" id="GO:0004359">
    <property type="term" value="F:glutaminase activity"/>
    <property type="evidence" value="ECO:0007669"/>
    <property type="project" value="UniProtKB-EC"/>
</dbReference>
<dbReference type="PANTHER" id="PTHR42701:SF2">
    <property type="entry name" value="IMIDAZOLE GLYCEROL PHOSPHATE SYNTHASE SUBUNIT HISH 1"/>
    <property type="match status" value="1"/>
</dbReference>
<evidence type="ECO:0000256" key="5">
    <source>
        <dbReference type="ARBA" id="ARBA00022962"/>
    </source>
</evidence>
<accession>F5S5V9</accession>
<dbReference type="eggNOG" id="COG0118">
    <property type="taxonomic scope" value="Bacteria"/>
</dbReference>
<dbReference type="EMBL" id="AFHS01000019">
    <property type="protein sequence ID" value="EGK10810.1"/>
    <property type="molecule type" value="Genomic_DNA"/>
</dbReference>
<comment type="caution">
    <text evidence="13">The sequence shown here is derived from an EMBL/GenBank/DDBJ whole genome shotgun (WGS) entry which is preliminary data.</text>
</comment>
<dbReference type="STRING" id="504.KKKWG1_1183"/>
<evidence type="ECO:0000256" key="1">
    <source>
        <dbReference type="ARBA" id="ARBA00005091"/>
    </source>
</evidence>
<reference evidence="13 14" key="1">
    <citation type="submission" date="2011-04" db="EMBL/GenBank/DDBJ databases">
        <authorList>
            <person name="Muzny D."/>
            <person name="Qin X."/>
            <person name="Deng J."/>
            <person name="Jiang H."/>
            <person name="Liu Y."/>
            <person name="Qu J."/>
            <person name="Song X.-Z."/>
            <person name="Zhang L."/>
            <person name="Thornton R."/>
            <person name="Coyle M."/>
            <person name="Francisco L."/>
            <person name="Jackson L."/>
            <person name="Javaid M."/>
            <person name="Korchina V."/>
            <person name="Kovar C."/>
            <person name="Mata R."/>
            <person name="Mathew T."/>
            <person name="Ngo R."/>
            <person name="Nguyen L."/>
            <person name="Nguyen N."/>
            <person name="Okwuonu G."/>
            <person name="Ongeri F."/>
            <person name="Pham C."/>
            <person name="Simmons D."/>
            <person name="Wilczek-Boney K."/>
            <person name="Hale W."/>
            <person name="Jakkamsetti A."/>
            <person name="Pham P."/>
            <person name="Ruth R."/>
            <person name="San Lucas F."/>
            <person name="Warren J."/>
            <person name="Zhang J."/>
            <person name="Zhao Z."/>
            <person name="Zhou C."/>
            <person name="Zhu D."/>
            <person name="Lee S."/>
            <person name="Bess C."/>
            <person name="Blankenburg K."/>
            <person name="Forbes L."/>
            <person name="Fu Q."/>
            <person name="Gubbala S."/>
            <person name="Hirani K."/>
            <person name="Jayaseelan J.C."/>
            <person name="Lara F."/>
            <person name="Munidasa M."/>
            <person name="Palculict T."/>
            <person name="Patil S."/>
            <person name="Pu L.-L."/>
            <person name="Saada N."/>
            <person name="Tang L."/>
            <person name="Weissenberger G."/>
            <person name="Zhu Y."/>
            <person name="Hemphill L."/>
            <person name="Shang Y."/>
            <person name="Youmans B."/>
            <person name="Ayvaz T."/>
            <person name="Ross M."/>
            <person name="Santibanez J."/>
            <person name="Aqrawi P."/>
            <person name="Gross S."/>
            <person name="Joshi V."/>
            <person name="Fowler G."/>
            <person name="Nazareth L."/>
            <person name="Reid J."/>
            <person name="Worley K."/>
            <person name="Petrosino J."/>
            <person name="Highlander S."/>
            <person name="Gibbs R."/>
        </authorList>
    </citation>
    <scope>NUCLEOTIDE SEQUENCE [LARGE SCALE GENOMIC DNA]</scope>
    <source>
        <strain evidence="13 14">ATCC 23330</strain>
    </source>
</reference>
<feature type="active site" description="Nucleophile" evidence="10 11">
    <location>
        <position position="111"/>
    </location>
</feature>
<proteinExistence type="inferred from homology"/>
<evidence type="ECO:0000256" key="6">
    <source>
        <dbReference type="ARBA" id="ARBA00023102"/>
    </source>
</evidence>
<dbReference type="GO" id="GO:0016829">
    <property type="term" value="F:lyase activity"/>
    <property type="evidence" value="ECO:0007669"/>
    <property type="project" value="UniProtKB-KW"/>
</dbReference>
<keyword evidence="14" id="KW-1185">Reference proteome</keyword>
<evidence type="ECO:0000313" key="13">
    <source>
        <dbReference type="EMBL" id="EGK10810.1"/>
    </source>
</evidence>
<evidence type="ECO:0000256" key="4">
    <source>
        <dbReference type="ARBA" id="ARBA00022801"/>
    </source>
</evidence>
<comment type="function">
    <text evidence="10">IGPS catalyzes the conversion of PRFAR and glutamine to IGP, AICAR and glutamate. The HisH subunit catalyzes the hydrolysis of glutamine to glutamate and ammonia as part of the synthesis of IGP and AICAR. The resulting ammonia molecule is channeled to the active site of HisF.</text>
</comment>
<dbReference type="Gene3D" id="3.40.50.880">
    <property type="match status" value="1"/>
</dbReference>
<dbReference type="HOGENOM" id="CLU_071837_2_0_4"/>
<gene>
    <name evidence="10 13" type="primary">hisH</name>
    <name evidence="13" type="ORF">HMPREF0476_0592</name>
</gene>
<evidence type="ECO:0000259" key="12">
    <source>
        <dbReference type="Pfam" id="PF00117"/>
    </source>
</evidence>
<dbReference type="GO" id="GO:0000107">
    <property type="term" value="F:imidazoleglycerol-phosphate synthase activity"/>
    <property type="evidence" value="ECO:0007669"/>
    <property type="project" value="UniProtKB-UniRule"/>
</dbReference>
<keyword evidence="3 10" id="KW-0028">Amino-acid biosynthesis</keyword>
<dbReference type="EC" id="4.3.2.10" evidence="10"/>
<dbReference type="InterPro" id="IPR017926">
    <property type="entry name" value="GATASE"/>
</dbReference>
<dbReference type="PANTHER" id="PTHR42701">
    <property type="entry name" value="IMIDAZOLE GLYCEROL PHOSPHATE SYNTHASE SUBUNIT HISH"/>
    <property type="match status" value="1"/>
</dbReference>
<dbReference type="InterPro" id="IPR010139">
    <property type="entry name" value="Imidazole-glycPsynth_HisH"/>
</dbReference>
<evidence type="ECO:0000256" key="8">
    <source>
        <dbReference type="ARBA" id="ARBA00047838"/>
    </source>
</evidence>
<dbReference type="GO" id="GO:0005737">
    <property type="term" value="C:cytoplasm"/>
    <property type="evidence" value="ECO:0007669"/>
    <property type="project" value="UniProtKB-SubCell"/>
</dbReference>
<evidence type="ECO:0000256" key="7">
    <source>
        <dbReference type="ARBA" id="ARBA00023239"/>
    </source>
</evidence>
<dbReference type="PROSITE" id="PS51273">
    <property type="entry name" value="GATASE_TYPE_1"/>
    <property type="match status" value="1"/>
</dbReference>
<keyword evidence="7 10" id="KW-0456">Lyase</keyword>
<dbReference type="InterPro" id="IPR029062">
    <property type="entry name" value="Class_I_gatase-like"/>
</dbReference>
<comment type="pathway">
    <text evidence="1 10">Amino-acid biosynthesis; L-histidine biosynthesis; L-histidine from 5-phospho-alpha-D-ribose 1-diphosphate: step 5/9.</text>
</comment>
<dbReference type="NCBIfam" id="TIGR01855">
    <property type="entry name" value="IMP_synth_hisH"/>
    <property type="match status" value="1"/>
</dbReference>
<keyword evidence="6 10" id="KW-0368">Histidine biosynthesis</keyword>
<keyword evidence="5 10" id="KW-0315">Glutamine amidotransferase</keyword>
<comment type="catalytic activity">
    <reaction evidence="8 10">
        <text>5-[(5-phospho-1-deoxy-D-ribulos-1-ylimino)methylamino]-1-(5-phospho-beta-D-ribosyl)imidazole-4-carboxamide + L-glutamine = D-erythro-1-(imidazol-4-yl)glycerol 3-phosphate + 5-amino-1-(5-phospho-beta-D-ribosyl)imidazole-4-carboxamide + L-glutamate + H(+)</text>
        <dbReference type="Rhea" id="RHEA:24793"/>
        <dbReference type="ChEBI" id="CHEBI:15378"/>
        <dbReference type="ChEBI" id="CHEBI:29985"/>
        <dbReference type="ChEBI" id="CHEBI:58278"/>
        <dbReference type="ChEBI" id="CHEBI:58359"/>
        <dbReference type="ChEBI" id="CHEBI:58475"/>
        <dbReference type="ChEBI" id="CHEBI:58525"/>
        <dbReference type="EC" id="4.3.2.10"/>
    </reaction>
</comment>
<evidence type="ECO:0000256" key="3">
    <source>
        <dbReference type="ARBA" id="ARBA00022605"/>
    </source>
</evidence>
<comment type="subunit">
    <text evidence="10">Heterodimer of HisH and HisF.</text>
</comment>
<keyword evidence="13" id="KW-0328">Glycosyltransferase</keyword>
<dbReference type="Proteomes" id="UP000004207">
    <property type="component" value="Unassembled WGS sequence"/>
</dbReference>
<dbReference type="AlphaFoldDB" id="F5S5V9"/>
<evidence type="ECO:0000256" key="9">
    <source>
        <dbReference type="ARBA" id="ARBA00049534"/>
    </source>
</evidence>
<comment type="catalytic activity">
    <reaction evidence="9 10">
        <text>L-glutamine + H2O = L-glutamate + NH4(+)</text>
        <dbReference type="Rhea" id="RHEA:15889"/>
        <dbReference type="ChEBI" id="CHEBI:15377"/>
        <dbReference type="ChEBI" id="CHEBI:28938"/>
        <dbReference type="ChEBI" id="CHEBI:29985"/>
        <dbReference type="ChEBI" id="CHEBI:58359"/>
        <dbReference type="EC" id="3.5.1.2"/>
    </reaction>
</comment>
<evidence type="ECO:0000256" key="2">
    <source>
        <dbReference type="ARBA" id="ARBA00022490"/>
    </source>
</evidence>
<feature type="active site" evidence="10 11">
    <location>
        <position position="222"/>
    </location>
</feature>
<dbReference type="HAMAP" id="MF_00278">
    <property type="entry name" value="HisH"/>
    <property type="match status" value="1"/>
</dbReference>
<keyword evidence="13" id="KW-0808">Transferase</keyword>
<dbReference type="SUPFAM" id="SSF52317">
    <property type="entry name" value="Class I glutamine amidotransferase-like"/>
    <property type="match status" value="1"/>
</dbReference>
<dbReference type="UniPathway" id="UPA00031">
    <property type="reaction ID" value="UER00010"/>
</dbReference>
<comment type="subcellular location">
    <subcellularLocation>
        <location evidence="10">Cytoplasm</location>
    </subcellularLocation>
</comment>
<protein>
    <recommendedName>
        <fullName evidence="10">Imidazole glycerol phosphate synthase subunit HisH</fullName>
        <ecNumber evidence="10">4.3.2.10</ecNumber>
    </recommendedName>
    <alternativeName>
        <fullName evidence="10">IGP synthase glutaminase subunit</fullName>
        <ecNumber evidence="10">3.5.1.2</ecNumber>
    </alternativeName>
    <alternativeName>
        <fullName evidence="10">IGP synthase subunit HisH</fullName>
    </alternativeName>
    <alternativeName>
        <fullName evidence="10">ImGP synthase subunit HisH</fullName>
        <shortName evidence="10">IGPS subunit HisH</shortName>
    </alternativeName>
</protein>
<dbReference type="Pfam" id="PF00117">
    <property type="entry name" value="GATase"/>
    <property type="match status" value="1"/>
</dbReference>
<dbReference type="GO" id="GO:0000105">
    <property type="term" value="P:L-histidine biosynthetic process"/>
    <property type="evidence" value="ECO:0007669"/>
    <property type="project" value="UniProtKB-UniRule"/>
</dbReference>
<evidence type="ECO:0000256" key="11">
    <source>
        <dbReference type="PIRSR" id="PIRSR000495-1"/>
    </source>
</evidence>
<keyword evidence="2 10" id="KW-0963">Cytoplasm</keyword>
<keyword evidence="4 10" id="KW-0378">Hydrolase</keyword>
<evidence type="ECO:0000256" key="10">
    <source>
        <dbReference type="HAMAP-Rule" id="MF_00278"/>
    </source>
</evidence>